<feature type="non-terminal residue" evidence="1">
    <location>
        <position position="1"/>
    </location>
</feature>
<protein>
    <submittedName>
        <fullName evidence="1">Uncharacterized protein</fullName>
    </submittedName>
</protein>
<reference evidence="1" key="1">
    <citation type="journal article" date="2008" name="Ann. N. Y. Acad. Sci.">
        <title>Small-scale expressed sequence tag analysis of Theileria uilenbergi: identification of a gene family encoding potential antigenic proteins.</title>
        <authorList>
            <person name="Liu Z."/>
            <person name="Dang Z."/>
            <person name="Luo J."/>
            <person name="Yin H."/>
            <person name="Ahmed J.S."/>
            <person name="Seitzer U."/>
        </authorList>
    </citation>
    <scope>NUCLEOTIDE SEQUENCE</scope>
</reference>
<accession>A7LH75</accession>
<evidence type="ECO:0000313" key="1">
    <source>
        <dbReference type="EMBL" id="ABS52740.1"/>
    </source>
</evidence>
<proteinExistence type="evidence at transcript level"/>
<organism evidence="1">
    <name type="scientific">Theileria uilenbergi</name>
    <dbReference type="NCBI Taxonomy" id="507731"/>
    <lineage>
        <taxon>Eukaryota</taxon>
        <taxon>Sar</taxon>
        <taxon>Alveolata</taxon>
        <taxon>Apicomplexa</taxon>
        <taxon>Aconoidasida</taxon>
        <taxon>Piroplasmida</taxon>
        <taxon>Theileriidae</taxon>
        <taxon>Theileria</taxon>
    </lineage>
</organism>
<sequence>ARGCSTDSTLSIIVSEAKNSTISHYKCYEHDITKCLSIDTGQTNSRPTWLSGEPIEILTNISNLNITIVPGEGYDLYLSYTRNRDTGKLYTYFYDDDNVPLLLNYKDEWYGAKSKDSYLKKWDRIRELRCFISQQGIDKGKIKEELDRINYELNTLSLNEDLDYGIPDAITRVHKFDTTRISVNSSYYGTDYKKCTHTPKNKFGSNKASYISISDSSKKEHNISVKT</sequence>
<dbReference type="EMBL" id="EU016498">
    <property type="protein sequence ID" value="ABS52740.1"/>
    <property type="molecule type" value="mRNA"/>
</dbReference>
<feature type="non-terminal residue" evidence="1">
    <location>
        <position position="227"/>
    </location>
</feature>
<name>A7LH75_9APIC</name>
<dbReference type="AlphaFoldDB" id="A7LH75"/>